<keyword evidence="1" id="KW-0614">Plasmid</keyword>
<dbReference type="AlphaFoldDB" id="A0A518BT53"/>
<evidence type="ECO:0000313" key="1">
    <source>
        <dbReference type="EMBL" id="QDU70148.1"/>
    </source>
</evidence>
<protein>
    <submittedName>
        <fullName evidence="1">Uncharacterized protein</fullName>
    </submittedName>
</protein>
<dbReference type="EMBL" id="CP036288">
    <property type="protein sequence ID" value="QDU70148.1"/>
    <property type="molecule type" value="Genomic_DNA"/>
</dbReference>
<evidence type="ECO:0000313" key="2">
    <source>
        <dbReference type="Proteomes" id="UP000316921"/>
    </source>
</evidence>
<dbReference type="Proteomes" id="UP000316921">
    <property type="component" value="Plasmid pPla133_1"/>
</dbReference>
<sequence length="167" mass="18523">MRLHTDTDKIARHLCEISQDGCPGSEQFPVAGIRSFLGIKDGDLEMALDELEERGLVTLPRELGGQPQVVQVEWELFFSMDESVMGWSLEGDALAVAEAMAGRSSGSANSADLATDLGWGHRRLNPPTHYLVARRALDARKPMTKRGFYYPNVSRTIGTDRFIRDNS</sequence>
<reference evidence="1 2" key="1">
    <citation type="submission" date="2019-02" db="EMBL/GenBank/DDBJ databases">
        <title>Deep-cultivation of Planctomycetes and their phenomic and genomic characterization uncovers novel biology.</title>
        <authorList>
            <person name="Wiegand S."/>
            <person name="Jogler M."/>
            <person name="Boedeker C."/>
            <person name="Pinto D."/>
            <person name="Vollmers J."/>
            <person name="Rivas-Marin E."/>
            <person name="Kohn T."/>
            <person name="Peeters S.H."/>
            <person name="Heuer A."/>
            <person name="Rast P."/>
            <person name="Oberbeckmann S."/>
            <person name="Bunk B."/>
            <person name="Jeske O."/>
            <person name="Meyerdierks A."/>
            <person name="Storesund J.E."/>
            <person name="Kallscheuer N."/>
            <person name="Luecker S."/>
            <person name="Lage O.M."/>
            <person name="Pohl T."/>
            <person name="Merkel B.J."/>
            <person name="Hornburger P."/>
            <person name="Mueller R.-W."/>
            <person name="Bruemmer F."/>
            <person name="Labrenz M."/>
            <person name="Spormann A.M."/>
            <person name="Op den Camp H."/>
            <person name="Overmann J."/>
            <person name="Amann R."/>
            <person name="Jetten M.S.M."/>
            <person name="Mascher T."/>
            <person name="Medema M.H."/>
            <person name="Devos D.P."/>
            <person name="Kaster A.-K."/>
            <person name="Ovreas L."/>
            <person name="Rohde M."/>
            <person name="Galperin M.Y."/>
            <person name="Jogler C."/>
        </authorList>
    </citation>
    <scope>NUCLEOTIDE SEQUENCE [LARGE SCALE GENOMIC DNA]</scope>
    <source>
        <strain evidence="1 2">Pla133</strain>
        <plasmid evidence="2">ppla133_1</plasmid>
    </source>
</reference>
<name>A0A518BT53_9BACT</name>
<geneLocation type="plasmid" evidence="2">
    <name>ppla133_1</name>
</geneLocation>
<organism evidence="1 2">
    <name type="scientific">Engelhardtia mirabilis</name>
    <dbReference type="NCBI Taxonomy" id="2528011"/>
    <lineage>
        <taxon>Bacteria</taxon>
        <taxon>Pseudomonadati</taxon>
        <taxon>Planctomycetota</taxon>
        <taxon>Planctomycetia</taxon>
        <taxon>Planctomycetia incertae sedis</taxon>
        <taxon>Engelhardtia</taxon>
    </lineage>
</organism>
<accession>A0A518BT53</accession>
<gene>
    <name evidence="1" type="ORF">Pla133_52720</name>
</gene>
<keyword evidence="2" id="KW-1185">Reference proteome</keyword>
<proteinExistence type="predicted"/>
<dbReference type="KEGG" id="pbap:Pla133_52720"/>
<dbReference type="RefSeq" id="WP_145071109.1">
    <property type="nucleotide sequence ID" value="NZ_CP036288.1"/>
</dbReference>